<dbReference type="GO" id="GO:0003723">
    <property type="term" value="F:RNA binding"/>
    <property type="evidence" value="ECO:0007669"/>
    <property type="project" value="UniProtKB-KW"/>
</dbReference>
<feature type="region of interest" description="Disordered" evidence="2">
    <location>
        <begin position="1"/>
        <end position="65"/>
    </location>
</feature>
<reference evidence="4" key="3">
    <citation type="submission" date="2018-08" db="EMBL/GenBank/DDBJ databases">
        <authorList>
            <person name="Guldener U."/>
        </authorList>
    </citation>
    <scope>NUCLEOTIDE SEQUENCE</scope>
    <source>
        <strain evidence="4">UB2</strain>
    </source>
</reference>
<evidence type="ECO:0000313" key="3">
    <source>
        <dbReference type="EMBL" id="SAM82818.1"/>
    </source>
</evidence>
<feature type="compositionally biased region" description="Basic and acidic residues" evidence="2">
    <location>
        <begin position="165"/>
        <end position="180"/>
    </location>
</feature>
<dbReference type="GO" id="GO:0005737">
    <property type="term" value="C:cytoplasm"/>
    <property type="evidence" value="ECO:0007669"/>
    <property type="project" value="TreeGrafter"/>
</dbReference>
<accession>A0A1K0G5U6</accession>
<name>A0A1K0G5U6_9BASI</name>
<reference evidence="3" key="2">
    <citation type="submission" date="2016-04" db="EMBL/GenBank/DDBJ databases">
        <authorList>
            <person name="Evans L.H."/>
            <person name="Alamgir A."/>
            <person name="Owens N."/>
            <person name="Weber N.D."/>
            <person name="Virtaneva K."/>
            <person name="Barbian K."/>
            <person name="Babar A."/>
            <person name="Rosenke K."/>
        </authorList>
    </citation>
    <scope>NUCLEOTIDE SEQUENCE</scope>
    <source>
        <strain evidence="3">UB2112</strain>
    </source>
</reference>
<evidence type="ECO:0000256" key="2">
    <source>
        <dbReference type="SAM" id="MobiDB-lite"/>
    </source>
</evidence>
<sequence length="285" mass="31130">MDGTAETSRSPRRSSSAWRQGSDASMSSRCRSRSPTPPPPLQRSLAPSRTESHTPSHSSGPGMRVDKTALRITHLTSNVGESHLRHIFGWYGDVVCVHLTQSRPNGGQGRDASAHVLMGSVEHAAKAALYMGGGQIDGAIITIKTCVAPDVLPPQETRARVGGRNGRDGQYPRDGFEDRRNRGRAALPPPREREWAGAGPSRGLHPDHQRMFGGGRSRGRYHDGHSRDSGGASKMRPWGQRAQGSTSRRRHIGDRRRERSVSRSKSPPSQGRRRSSTTTRASPTY</sequence>
<keyword evidence="1" id="KW-0694">RNA-binding</keyword>
<dbReference type="InterPro" id="IPR012677">
    <property type="entry name" value="Nucleotide-bd_a/b_plait_sf"/>
</dbReference>
<dbReference type="Gene3D" id="3.30.70.330">
    <property type="match status" value="1"/>
</dbReference>
<dbReference type="SUPFAM" id="SSF54928">
    <property type="entry name" value="RNA-binding domain, RBD"/>
    <property type="match status" value="1"/>
</dbReference>
<protein>
    <recommendedName>
        <fullName evidence="7">RRM domain-containing protein</fullName>
    </recommendedName>
</protein>
<feature type="region of interest" description="Disordered" evidence="2">
    <location>
        <begin position="156"/>
        <end position="285"/>
    </location>
</feature>
<dbReference type="OrthoDB" id="252020at2759"/>
<dbReference type="GO" id="GO:0061574">
    <property type="term" value="C:ASAP complex"/>
    <property type="evidence" value="ECO:0007669"/>
    <property type="project" value="TreeGrafter"/>
</dbReference>
<dbReference type="InterPro" id="IPR035979">
    <property type="entry name" value="RBD_domain_sf"/>
</dbReference>
<evidence type="ECO:0000313" key="5">
    <source>
        <dbReference type="Proteomes" id="UP000179920"/>
    </source>
</evidence>
<organism evidence="3 5">
    <name type="scientific">Ustilago bromivora</name>
    <dbReference type="NCBI Taxonomy" id="307758"/>
    <lineage>
        <taxon>Eukaryota</taxon>
        <taxon>Fungi</taxon>
        <taxon>Dikarya</taxon>
        <taxon>Basidiomycota</taxon>
        <taxon>Ustilaginomycotina</taxon>
        <taxon>Ustilaginomycetes</taxon>
        <taxon>Ustilaginales</taxon>
        <taxon>Ustilaginaceae</taxon>
        <taxon>Ustilago</taxon>
    </lineage>
</organism>
<proteinExistence type="predicted"/>
<dbReference type="GO" id="GO:0000398">
    <property type="term" value="P:mRNA splicing, via spliceosome"/>
    <property type="evidence" value="ECO:0007669"/>
    <property type="project" value="TreeGrafter"/>
</dbReference>
<dbReference type="AlphaFoldDB" id="A0A1K0G5U6"/>
<reference evidence="5" key="1">
    <citation type="submission" date="2016-04" db="EMBL/GenBank/DDBJ databases">
        <authorList>
            <person name="Guldener U."/>
            <person name="Guldener U."/>
        </authorList>
    </citation>
    <scope>NUCLEOTIDE SEQUENCE [LARGE SCALE GENOMIC DNA]</scope>
    <source>
        <strain evidence="5">UB2112</strain>
    </source>
</reference>
<feature type="compositionally biased region" description="Low complexity" evidence="2">
    <location>
        <begin position="263"/>
        <end position="285"/>
    </location>
</feature>
<evidence type="ECO:0008006" key="7">
    <source>
        <dbReference type="Google" id="ProtNLM"/>
    </source>
</evidence>
<keyword evidence="6" id="KW-1185">Reference proteome</keyword>
<dbReference type="GO" id="GO:0005654">
    <property type="term" value="C:nucleoplasm"/>
    <property type="evidence" value="ECO:0007669"/>
    <property type="project" value="TreeGrafter"/>
</dbReference>
<evidence type="ECO:0000313" key="6">
    <source>
        <dbReference type="Proteomes" id="UP000658997"/>
    </source>
</evidence>
<dbReference type="Proteomes" id="UP000179920">
    <property type="component" value="Chromosome VIII"/>
</dbReference>
<evidence type="ECO:0000313" key="4">
    <source>
        <dbReference type="EMBL" id="SYW82839.1"/>
    </source>
</evidence>
<evidence type="ECO:0000256" key="1">
    <source>
        <dbReference type="ARBA" id="ARBA00022884"/>
    </source>
</evidence>
<dbReference type="PANTHER" id="PTHR15481">
    <property type="entry name" value="RIBONUCLEIC ACID BINDING PROTEIN S1"/>
    <property type="match status" value="1"/>
</dbReference>
<dbReference type="PANTHER" id="PTHR15481:SF0">
    <property type="entry name" value="LD23870P-RELATED"/>
    <property type="match status" value="1"/>
</dbReference>
<dbReference type="EMBL" id="LT558124">
    <property type="protein sequence ID" value="SAM82818.1"/>
    <property type="molecule type" value="Genomic_DNA"/>
</dbReference>
<dbReference type="Proteomes" id="UP000658997">
    <property type="component" value="Unassembled WGS sequence"/>
</dbReference>
<dbReference type="EMBL" id="ULHB01000132">
    <property type="protein sequence ID" value="SYW82839.1"/>
    <property type="molecule type" value="Genomic_DNA"/>
</dbReference>
<gene>
    <name evidence="4" type="ORF">UBRO2_04961</name>
    <name evidence="3" type="ORF">UBRO_04954</name>
</gene>